<dbReference type="GO" id="GO:0000045">
    <property type="term" value="P:autophagosome assembly"/>
    <property type="evidence" value="ECO:0007669"/>
    <property type="project" value="TreeGrafter"/>
</dbReference>
<feature type="domain" description="MULE transposase" evidence="7">
    <location>
        <begin position="426"/>
        <end position="513"/>
    </location>
</feature>
<evidence type="ECO:0000256" key="4">
    <source>
        <dbReference type="ARBA" id="ARBA00022786"/>
    </source>
</evidence>
<evidence type="ECO:0000313" key="8">
    <source>
        <dbReference type="EMBL" id="CAD7460652.1"/>
    </source>
</evidence>
<dbReference type="Pfam" id="PF10551">
    <property type="entry name" value="MULE"/>
    <property type="match status" value="1"/>
</dbReference>
<evidence type="ECO:0000256" key="1">
    <source>
        <dbReference type="ARBA" id="ARBA00005696"/>
    </source>
</evidence>
<dbReference type="Gene3D" id="3.30.1460.50">
    <property type="match status" value="1"/>
</dbReference>
<name>A0A7R9ILW7_9NEOP</name>
<evidence type="ECO:0000259" key="7">
    <source>
        <dbReference type="Pfam" id="PF10551"/>
    </source>
</evidence>
<sequence>MPINTRELLNAVSILTDERNMRVTLKESVKAGCITGASTIVGGILMGPPGIAIVMSDDIGDGWSMQGSREQVGGGYLLKKTSSPLDSELNLVNMEEPLQEDPGTSPHDNTSIHLTWEYDILYNVSYSVPVLYFNAWKPSGALLTLDEMSRQVPDIFQGRLHQNRWNFLTQQEHPILRRPYFYLHPCQTACILEAMPTQNPVVTWLSSVGPAVGLTLNPKYASITIQPHFSLNTSDKGSKKQGIGGILGACSAAYMSRGKFKPVSHVILYDLSLRQQEQLAVSLQRVVSDFRVDDVAILLPLLLTNSSCQAAILKQVVLFLQKAGHRVGFPAAGSSMLRARRSLQPPVPSGLEELSDLFEDEEWAHLGSRIHTSSHVICSRTSHRVGFPAVESLMLRARWSLQPPVPSGLEELADLFEDEEWAHLGYTRNDSGVPFYAARLLGDNFECITYAAVYVIMTRKTTAAYTLVFEFIKFYLGINPDTIVTDYEESLRHGLRNAFPRTSLKECWFHFAQSIFRRHKNQQLSGQLFHLCSTNVIARDVLKMLMILPLVPVDRILEAFSEIKLYSRQNNLNGEFYRLFRYIHNYWINRVTPNDLSVYGQPMRTNNSVESFYHRLNNRMGGSHPGTYAAVYVIITRKTIAAYILKAQERTSNFEDSCAISAQPMRMQEMC</sequence>
<dbReference type="InterPro" id="IPR033369">
    <property type="entry name" value="C19orf12"/>
</dbReference>
<comment type="similarity">
    <text evidence="1">Belongs to the ATG10 family.</text>
</comment>
<keyword evidence="5" id="KW-0072">Autophagy</keyword>
<dbReference type="GO" id="GO:0061651">
    <property type="term" value="F:Atg12 conjugating enzyme activity"/>
    <property type="evidence" value="ECO:0007669"/>
    <property type="project" value="TreeGrafter"/>
</dbReference>
<organism evidence="8">
    <name type="scientific">Timema tahoe</name>
    <dbReference type="NCBI Taxonomy" id="61484"/>
    <lineage>
        <taxon>Eukaryota</taxon>
        <taxon>Metazoa</taxon>
        <taxon>Ecdysozoa</taxon>
        <taxon>Arthropoda</taxon>
        <taxon>Hexapoda</taxon>
        <taxon>Insecta</taxon>
        <taxon>Pterygota</taxon>
        <taxon>Neoptera</taxon>
        <taxon>Polyneoptera</taxon>
        <taxon>Phasmatodea</taxon>
        <taxon>Timematodea</taxon>
        <taxon>Timematoidea</taxon>
        <taxon>Timematidae</taxon>
        <taxon>Timema</taxon>
    </lineage>
</organism>
<evidence type="ECO:0000256" key="6">
    <source>
        <dbReference type="ARBA" id="ARBA00029833"/>
    </source>
</evidence>
<dbReference type="AlphaFoldDB" id="A0A7R9ILW7"/>
<dbReference type="InterPro" id="IPR018289">
    <property type="entry name" value="MULE_transposase_dom"/>
</dbReference>
<dbReference type="GO" id="GO:0000422">
    <property type="term" value="P:autophagy of mitochondrion"/>
    <property type="evidence" value="ECO:0007669"/>
    <property type="project" value="TreeGrafter"/>
</dbReference>
<dbReference type="Pfam" id="PF03987">
    <property type="entry name" value="Autophagy_act_C"/>
    <property type="match status" value="1"/>
</dbReference>
<accession>A0A7R9ILW7</accession>
<evidence type="ECO:0000256" key="3">
    <source>
        <dbReference type="ARBA" id="ARBA00022679"/>
    </source>
</evidence>
<dbReference type="GO" id="GO:0005829">
    <property type="term" value="C:cytosol"/>
    <property type="evidence" value="ECO:0007669"/>
    <property type="project" value="TreeGrafter"/>
</dbReference>
<dbReference type="PANTHER" id="PTHR14957">
    <property type="entry name" value="UBIQUITIN-LIKE-CONJUGATING ENZYME ATG10"/>
    <property type="match status" value="1"/>
</dbReference>
<reference evidence="8" key="1">
    <citation type="submission" date="2020-11" db="EMBL/GenBank/DDBJ databases">
        <authorList>
            <person name="Tran Van P."/>
        </authorList>
    </citation>
    <scope>NUCLEOTIDE SEQUENCE</scope>
</reference>
<keyword evidence="4" id="KW-0833">Ubl conjugation pathway</keyword>
<dbReference type="Pfam" id="PF20721">
    <property type="entry name" value="C19orf12"/>
    <property type="match status" value="1"/>
</dbReference>
<protein>
    <recommendedName>
        <fullName evidence="2">Ubiquitin-like-conjugating enzyme ATG10</fullName>
    </recommendedName>
    <alternativeName>
        <fullName evidence="6">Autophagy-related protein 10</fullName>
    </alternativeName>
</protein>
<dbReference type="PANTHER" id="PTHR14957:SF1">
    <property type="entry name" value="UBIQUITIN-LIKE-CONJUGATING ENZYME ATG10"/>
    <property type="match status" value="1"/>
</dbReference>
<evidence type="ECO:0000256" key="2">
    <source>
        <dbReference type="ARBA" id="ARBA00021099"/>
    </source>
</evidence>
<dbReference type="EMBL" id="OE003897">
    <property type="protein sequence ID" value="CAD7460652.1"/>
    <property type="molecule type" value="Genomic_DNA"/>
</dbReference>
<evidence type="ECO:0000256" key="5">
    <source>
        <dbReference type="ARBA" id="ARBA00023006"/>
    </source>
</evidence>
<dbReference type="GO" id="GO:0032446">
    <property type="term" value="P:protein modification by small protein conjugation"/>
    <property type="evidence" value="ECO:0007669"/>
    <property type="project" value="TreeGrafter"/>
</dbReference>
<keyword evidence="3" id="KW-0808">Transferase</keyword>
<dbReference type="InterPro" id="IPR007135">
    <property type="entry name" value="Atg3/Atg10"/>
</dbReference>
<gene>
    <name evidence="8" type="ORF">TTEB3V08_LOCUS8575</name>
</gene>
<proteinExistence type="inferred from homology"/>